<keyword evidence="8" id="KW-0067">ATP-binding</keyword>
<evidence type="ECO:0000256" key="5">
    <source>
        <dbReference type="ARBA" id="ARBA00022741"/>
    </source>
</evidence>
<dbReference type="GO" id="GO:0016818">
    <property type="term" value="F:hydrolase activity, acting on acid anhydrides, in phosphorus-containing anhydrides"/>
    <property type="evidence" value="ECO:0007669"/>
    <property type="project" value="InterPro"/>
</dbReference>
<evidence type="ECO:0000256" key="10">
    <source>
        <dbReference type="ARBA" id="ARBA00023014"/>
    </source>
</evidence>
<gene>
    <name evidence="16" type="ORF">CBOVIS_LOCUS5699</name>
</gene>
<dbReference type="OrthoDB" id="267079at2759"/>
<reference evidence="16 17" key="1">
    <citation type="submission" date="2020-04" db="EMBL/GenBank/DDBJ databases">
        <authorList>
            <person name="Laetsch R D."/>
            <person name="Stevens L."/>
            <person name="Kumar S."/>
            <person name="Blaxter L. M."/>
        </authorList>
    </citation>
    <scope>NUCLEOTIDE SEQUENCE [LARGE SCALE GENOMIC DNA]</scope>
</reference>
<evidence type="ECO:0000256" key="13">
    <source>
        <dbReference type="SAM" id="Coils"/>
    </source>
</evidence>
<evidence type="ECO:0000256" key="7">
    <source>
        <dbReference type="ARBA" id="ARBA00022806"/>
    </source>
</evidence>
<proteinExistence type="inferred from homology"/>
<dbReference type="InterPro" id="IPR014013">
    <property type="entry name" value="Helic_SF1/SF2_ATP-bd_DinG/Rad3"/>
</dbReference>
<dbReference type="PROSITE" id="PS51193">
    <property type="entry name" value="HELICASE_ATP_BIND_2"/>
    <property type="match status" value="1"/>
</dbReference>
<dbReference type="Pfam" id="PF13307">
    <property type="entry name" value="Helicase_C_2"/>
    <property type="match status" value="1"/>
</dbReference>
<dbReference type="InterPro" id="IPR006554">
    <property type="entry name" value="Helicase-like_DEXD_c2"/>
</dbReference>
<feature type="compositionally biased region" description="Acidic residues" evidence="14">
    <location>
        <begin position="153"/>
        <end position="170"/>
    </location>
</feature>
<dbReference type="PANTHER" id="PTHR11472:SF41">
    <property type="entry name" value="ATP-DEPENDENT DNA HELICASE DDX11-RELATED"/>
    <property type="match status" value="1"/>
</dbReference>
<keyword evidence="13" id="KW-0175">Coiled coil</keyword>
<dbReference type="NCBIfam" id="TIGR00604">
    <property type="entry name" value="rad3"/>
    <property type="match status" value="1"/>
</dbReference>
<keyword evidence="17" id="KW-1185">Reference proteome</keyword>
<dbReference type="CDD" id="cd18788">
    <property type="entry name" value="SF2_C_XPD"/>
    <property type="match status" value="1"/>
</dbReference>
<dbReference type="PANTHER" id="PTHR11472">
    <property type="entry name" value="DNA REPAIR DEAD HELICASE RAD3/XP-D SUBFAMILY MEMBER"/>
    <property type="match status" value="1"/>
</dbReference>
<evidence type="ECO:0000256" key="14">
    <source>
        <dbReference type="SAM" id="MobiDB-lite"/>
    </source>
</evidence>
<dbReference type="InterPro" id="IPR006555">
    <property type="entry name" value="ATP-dep_Helicase_C"/>
</dbReference>
<accession>A0A8S1ET64</accession>
<name>A0A8S1ET64_9PELO</name>
<dbReference type="GO" id="GO:0003677">
    <property type="term" value="F:DNA binding"/>
    <property type="evidence" value="ECO:0007669"/>
    <property type="project" value="InterPro"/>
</dbReference>
<dbReference type="InterPro" id="IPR042493">
    <property type="entry name" value="XPD_DNA_FeS"/>
</dbReference>
<evidence type="ECO:0000256" key="1">
    <source>
        <dbReference type="ARBA" id="ARBA00001966"/>
    </source>
</evidence>
<dbReference type="EMBL" id="CADEPM010000003">
    <property type="protein sequence ID" value="CAB3403194.1"/>
    <property type="molecule type" value="Genomic_DNA"/>
</dbReference>
<dbReference type="SUPFAM" id="SSF52540">
    <property type="entry name" value="P-loop containing nucleoside triphosphate hydrolases"/>
    <property type="match status" value="1"/>
</dbReference>
<dbReference type="Gene3D" id="1.10.275.40">
    <property type="match status" value="1"/>
</dbReference>
<dbReference type="Gene3D" id="1.10.30.20">
    <property type="entry name" value="Bacterial XPD DNA helicase, FeS cluster domain"/>
    <property type="match status" value="1"/>
</dbReference>
<dbReference type="GO" id="GO:0051536">
    <property type="term" value="F:iron-sulfur cluster binding"/>
    <property type="evidence" value="ECO:0007669"/>
    <property type="project" value="UniProtKB-KW"/>
</dbReference>
<evidence type="ECO:0000256" key="3">
    <source>
        <dbReference type="ARBA" id="ARBA00008435"/>
    </source>
</evidence>
<dbReference type="Gene3D" id="3.40.50.300">
    <property type="entry name" value="P-loop containing nucleotide triphosphate hydrolases"/>
    <property type="match status" value="3"/>
</dbReference>
<keyword evidence="11" id="KW-0413">Isomerase</keyword>
<keyword evidence="12" id="KW-0539">Nucleus</keyword>
<feature type="coiled-coil region" evidence="13">
    <location>
        <begin position="50"/>
        <end position="81"/>
    </location>
</feature>
<dbReference type="SMART" id="SM00491">
    <property type="entry name" value="HELICc2"/>
    <property type="match status" value="1"/>
</dbReference>
<feature type="region of interest" description="Disordered" evidence="14">
    <location>
        <begin position="148"/>
        <end position="170"/>
    </location>
</feature>
<evidence type="ECO:0000313" key="17">
    <source>
        <dbReference type="Proteomes" id="UP000494206"/>
    </source>
</evidence>
<keyword evidence="5" id="KW-0547">Nucleotide-binding</keyword>
<dbReference type="SMART" id="SM00488">
    <property type="entry name" value="DEXDc2"/>
    <property type="match status" value="1"/>
</dbReference>
<evidence type="ECO:0000256" key="9">
    <source>
        <dbReference type="ARBA" id="ARBA00023004"/>
    </source>
</evidence>
<dbReference type="GO" id="GO:0003678">
    <property type="term" value="F:DNA helicase activity"/>
    <property type="evidence" value="ECO:0007669"/>
    <property type="project" value="InterPro"/>
</dbReference>
<organism evidence="16 17">
    <name type="scientific">Caenorhabditis bovis</name>
    <dbReference type="NCBI Taxonomy" id="2654633"/>
    <lineage>
        <taxon>Eukaryota</taxon>
        <taxon>Metazoa</taxon>
        <taxon>Ecdysozoa</taxon>
        <taxon>Nematoda</taxon>
        <taxon>Chromadorea</taxon>
        <taxon>Rhabditida</taxon>
        <taxon>Rhabditina</taxon>
        <taxon>Rhabditomorpha</taxon>
        <taxon>Rhabditoidea</taxon>
        <taxon>Rhabditidae</taxon>
        <taxon>Peloderinae</taxon>
        <taxon>Caenorhabditis</taxon>
    </lineage>
</organism>
<dbReference type="AlphaFoldDB" id="A0A8S1ET64"/>
<comment type="similarity">
    <text evidence="3">Belongs to the DEAD box helicase family. DEAH subfamily. DDX11/CHL1 sub-subfamily.</text>
</comment>
<dbReference type="GO" id="GO:0006139">
    <property type="term" value="P:nucleobase-containing compound metabolic process"/>
    <property type="evidence" value="ECO:0007669"/>
    <property type="project" value="InterPro"/>
</dbReference>
<evidence type="ECO:0000256" key="4">
    <source>
        <dbReference type="ARBA" id="ARBA00022723"/>
    </source>
</evidence>
<dbReference type="InterPro" id="IPR045028">
    <property type="entry name" value="DinG/Rad3-like"/>
</dbReference>
<dbReference type="InterPro" id="IPR010614">
    <property type="entry name" value="RAD3-like_helicase_DEAD"/>
</dbReference>
<sequence>MHPFSFPFQPYEIQLKLMNEIRNCIENRQVGIFESPTGTGKSLSVLCATMTWLEEENERIERELKMKMEETKENIAKAENDDNADWIAAHKKKMEARREQDEIYEKIESRKRIRERIENAKKNLVEQNSRKRKNFQETDEFRVEDLMEKDELAPPEEYDSDGGIENSLEEEEKPQKCTKIFYASRTHSQLEQLLEELAKTRFRPRVVSCASRSTLCVNEQVTKLKLNHLINEKCMELRKNKLKEPIGEKKSKNDEGKCKTRKNCTNSCEYYNSTGIEEIVNGILANNLNNTFKVIKHGKNYTGCPYFATRKSIPLCELVLLPYQVILHGPTRQAWGIELDGNVVVLDEAHNVLNTIGSLYSAEISTRSLHVAVKLIREYIDAYKLRLKAKNLLYMRHLSLLANSMLKFLTSTTSDDVLTISGLLIKLNTVEINLFKLAAYIERTDLCKKFHGFYMRMRNEEARQRNSKPKLSGIAKLMAKDEAVEECAPIQEVAQQKAVPSPLFAFKSFIDAMTNRCEDGRIVVEKAANEAKLRYILLNPADRLAEVVKGARATVLVGGTMEPAQLLIETLSRANLDNDIRRFSCSHVIDDDQLLAISVERTFDGKPFQLTFQTRGNDTVLKSLGESLLALVEHLPNGVVIFVPSYDFLFNLHKKLSQFGIMKRIEERKSVFFESRSASCGDVWEKFSRAAARASKGAAFFAVVGGKMSEGINFCDELGRAVIVVGLPYPNRNSVELKERMRFLDSQMPNGGNLLYESLCMHAVNQAIGRAIRHRRDYAAVYLFDERFAKESTRSKLSSWIGEKTRHGMQFSEIIQATNAFFAEKNTRD</sequence>
<evidence type="ECO:0000259" key="15">
    <source>
        <dbReference type="PROSITE" id="PS51193"/>
    </source>
</evidence>
<protein>
    <recommendedName>
        <fullName evidence="15">Helicase ATP-binding domain-containing protein</fullName>
    </recommendedName>
</protein>
<dbReference type="Pfam" id="PF06733">
    <property type="entry name" value="DEAD_2"/>
    <property type="match status" value="1"/>
</dbReference>
<dbReference type="GO" id="GO:0005634">
    <property type="term" value="C:nucleus"/>
    <property type="evidence" value="ECO:0007669"/>
    <property type="project" value="UniProtKB-SubCell"/>
</dbReference>
<keyword evidence="7" id="KW-0347">Helicase</keyword>
<evidence type="ECO:0000256" key="8">
    <source>
        <dbReference type="ARBA" id="ARBA00022840"/>
    </source>
</evidence>
<feature type="coiled-coil region" evidence="13">
    <location>
        <begin position="107"/>
        <end position="134"/>
    </location>
</feature>
<dbReference type="Proteomes" id="UP000494206">
    <property type="component" value="Unassembled WGS sequence"/>
</dbReference>
<dbReference type="GO" id="GO:0034085">
    <property type="term" value="P:establishment of sister chromatid cohesion"/>
    <property type="evidence" value="ECO:0007669"/>
    <property type="project" value="TreeGrafter"/>
</dbReference>
<evidence type="ECO:0000256" key="11">
    <source>
        <dbReference type="ARBA" id="ARBA00023235"/>
    </source>
</evidence>
<evidence type="ECO:0000256" key="2">
    <source>
        <dbReference type="ARBA" id="ARBA00004123"/>
    </source>
</evidence>
<evidence type="ECO:0000256" key="6">
    <source>
        <dbReference type="ARBA" id="ARBA00022801"/>
    </source>
</evidence>
<comment type="caution">
    <text evidence="16">The sequence shown here is derived from an EMBL/GenBank/DDBJ whole genome shotgun (WGS) entry which is preliminary data.</text>
</comment>
<comment type="cofactor">
    <cofactor evidence="1">
        <name>[4Fe-4S] cluster</name>
        <dbReference type="ChEBI" id="CHEBI:49883"/>
    </cofactor>
</comment>
<keyword evidence="9" id="KW-0408">Iron</keyword>
<dbReference type="InterPro" id="IPR013020">
    <property type="entry name" value="Rad3/Chl1-like"/>
</dbReference>
<evidence type="ECO:0000313" key="16">
    <source>
        <dbReference type="EMBL" id="CAB3403194.1"/>
    </source>
</evidence>
<keyword evidence="6" id="KW-0378">Hydrolase</keyword>
<keyword evidence="4" id="KW-0479">Metal-binding</keyword>
<feature type="domain" description="Helicase ATP-binding" evidence="15">
    <location>
        <begin position="1"/>
        <end position="399"/>
    </location>
</feature>
<keyword evidence="10" id="KW-0411">Iron-sulfur</keyword>
<dbReference type="GO" id="GO:0046872">
    <property type="term" value="F:metal ion binding"/>
    <property type="evidence" value="ECO:0007669"/>
    <property type="project" value="UniProtKB-KW"/>
</dbReference>
<dbReference type="InterPro" id="IPR027417">
    <property type="entry name" value="P-loop_NTPase"/>
</dbReference>
<comment type="subcellular location">
    <subcellularLocation>
        <location evidence="2">Nucleus</location>
    </subcellularLocation>
</comment>
<evidence type="ECO:0000256" key="12">
    <source>
        <dbReference type="ARBA" id="ARBA00023242"/>
    </source>
</evidence>
<dbReference type="GO" id="GO:0005524">
    <property type="term" value="F:ATP binding"/>
    <property type="evidence" value="ECO:0007669"/>
    <property type="project" value="UniProtKB-KW"/>
</dbReference>